<gene>
    <name evidence="6" type="ORF">MFMK1_002627</name>
</gene>
<name>A0AAU0UQB8_9FIRM</name>
<reference evidence="6 7" key="1">
    <citation type="submission" date="2023-04" db="EMBL/GenBank/DDBJ databases">
        <authorList>
            <person name="Hsu D."/>
        </authorList>
    </citation>
    <scope>NUCLEOTIDE SEQUENCE [LARGE SCALE GENOMIC DNA]</scope>
    <source>
        <strain evidence="6 7">MK1</strain>
    </source>
</reference>
<sequence length="326" mass="34602">MKTRITEMLGIKYPLVCGGMMGLGRAELAAAVSNAGGLGTISANIFSEQEELTKEIEKVKQLTNRPFAMTISMLPEMQSGEITKMYVRTAIEQKVPVVETSGASPEPFIGKLQENGIRVFHKVPAGKPAERYALKAEKIGADAVIIAGFECGGHPGENQVSSLVFVPKVKKRVQIPVIAAGGFADASGFTAALALGADAVTMGTRFVFTEECIAHPDTKQRLIEASENDTVLVQKSIRNTTRVLANEAAERALGIEARGGGLQDLMAVINGKRGRAAWLEGKPDLGLLACGTAVGLIDEVKPVQAVIEEIISESQGVMAQLKQIFG</sequence>
<dbReference type="InterPro" id="IPR013785">
    <property type="entry name" value="Aldolase_TIM"/>
</dbReference>
<evidence type="ECO:0000256" key="2">
    <source>
        <dbReference type="ARBA" id="ARBA00013457"/>
    </source>
</evidence>
<dbReference type="CDD" id="cd04730">
    <property type="entry name" value="NPD_like"/>
    <property type="match status" value="1"/>
</dbReference>
<dbReference type="AlphaFoldDB" id="A0AAU0UQB8"/>
<keyword evidence="7" id="KW-1185">Reference proteome</keyword>
<accession>A0AAU0UQB8</accession>
<evidence type="ECO:0000313" key="6">
    <source>
        <dbReference type="EMBL" id="WRO22788.1"/>
    </source>
</evidence>
<dbReference type="RefSeq" id="WP_366922185.1">
    <property type="nucleotide sequence ID" value="NZ_CP121694.1"/>
</dbReference>
<dbReference type="Pfam" id="PF03060">
    <property type="entry name" value="NMO"/>
    <property type="match status" value="1"/>
</dbReference>
<keyword evidence="4" id="KW-0288">FMN</keyword>
<evidence type="ECO:0000256" key="4">
    <source>
        <dbReference type="ARBA" id="ARBA00022643"/>
    </source>
</evidence>
<dbReference type="InterPro" id="IPR004136">
    <property type="entry name" value="NMO"/>
</dbReference>
<dbReference type="SUPFAM" id="SSF51412">
    <property type="entry name" value="Inosine monophosphate dehydrogenase (IMPDH)"/>
    <property type="match status" value="1"/>
</dbReference>
<keyword evidence="5" id="KW-0560">Oxidoreductase</keyword>
<comment type="function">
    <text evidence="1">Nitronate monooxygenase that uses molecular oxygen to catalyze the oxidative denitrification of alkyl nitronates. Acts on propionate 3-nitronate (P3N), the presumed physiological substrate. Probably functions in the detoxification of P3N, a metabolic poison produced by plants and fungi as a defense mechanism.</text>
</comment>
<dbReference type="PANTHER" id="PTHR32332">
    <property type="entry name" value="2-NITROPROPANE DIOXYGENASE"/>
    <property type="match status" value="1"/>
</dbReference>
<evidence type="ECO:0000256" key="1">
    <source>
        <dbReference type="ARBA" id="ARBA00003535"/>
    </source>
</evidence>
<proteinExistence type="predicted"/>
<keyword evidence="3" id="KW-0285">Flavoprotein</keyword>
<dbReference type="Gene3D" id="3.20.20.70">
    <property type="entry name" value="Aldolase class I"/>
    <property type="match status" value="1"/>
</dbReference>
<dbReference type="EMBL" id="CP121694">
    <property type="protein sequence ID" value="WRO22788.1"/>
    <property type="molecule type" value="Genomic_DNA"/>
</dbReference>
<protein>
    <recommendedName>
        <fullName evidence="2">Probable nitronate monooxygenase</fullName>
    </recommendedName>
</protein>
<dbReference type="KEGG" id="dbc:MFMK1_002627"/>
<evidence type="ECO:0000256" key="3">
    <source>
        <dbReference type="ARBA" id="ARBA00022630"/>
    </source>
</evidence>
<organism evidence="6 7">
    <name type="scientific">Metallumcola ferriviriculae</name>
    <dbReference type="NCBI Taxonomy" id="3039180"/>
    <lineage>
        <taxon>Bacteria</taxon>
        <taxon>Bacillati</taxon>
        <taxon>Bacillota</taxon>
        <taxon>Clostridia</taxon>
        <taxon>Neomoorellales</taxon>
        <taxon>Desulfitibacteraceae</taxon>
        <taxon>Metallumcola</taxon>
    </lineage>
</organism>
<evidence type="ECO:0000313" key="7">
    <source>
        <dbReference type="Proteomes" id="UP001329915"/>
    </source>
</evidence>
<dbReference type="PANTHER" id="PTHR32332:SF20">
    <property type="entry name" value="2-NITROPROPANE DIOXYGENASE-LIKE PROTEIN"/>
    <property type="match status" value="1"/>
</dbReference>
<keyword evidence="6" id="KW-0503">Monooxygenase</keyword>
<dbReference type="Proteomes" id="UP001329915">
    <property type="component" value="Chromosome"/>
</dbReference>
<dbReference type="GO" id="GO:0018580">
    <property type="term" value="F:nitronate monooxygenase activity"/>
    <property type="evidence" value="ECO:0007669"/>
    <property type="project" value="InterPro"/>
</dbReference>
<evidence type="ECO:0000256" key="5">
    <source>
        <dbReference type="ARBA" id="ARBA00023002"/>
    </source>
</evidence>